<reference evidence="3" key="2">
    <citation type="submission" date="2018-05" db="EMBL/GenBank/DDBJ databases">
        <title>OpunRS2 (Oryza punctata Reference Sequence Version 2).</title>
        <authorList>
            <person name="Zhang J."/>
            <person name="Kudrna D."/>
            <person name="Lee S."/>
            <person name="Talag J."/>
            <person name="Welchert J."/>
            <person name="Wing R.A."/>
        </authorList>
    </citation>
    <scope>NUCLEOTIDE SEQUENCE [LARGE SCALE GENOMIC DNA]</scope>
</reference>
<reference evidence="3" key="1">
    <citation type="submission" date="2015-04" db="UniProtKB">
        <authorList>
            <consortium name="EnsemblPlants"/>
        </authorList>
    </citation>
    <scope>IDENTIFICATION</scope>
</reference>
<feature type="transmembrane region" description="Helical" evidence="1">
    <location>
        <begin position="495"/>
        <end position="516"/>
    </location>
</feature>
<keyword evidence="4" id="KW-1185">Reference proteome</keyword>
<dbReference type="InterPro" id="IPR011043">
    <property type="entry name" value="Gal_Oxase/kelch_b-propeller"/>
</dbReference>
<organism evidence="3">
    <name type="scientific">Oryza punctata</name>
    <name type="common">Red rice</name>
    <dbReference type="NCBI Taxonomy" id="4537"/>
    <lineage>
        <taxon>Eukaryota</taxon>
        <taxon>Viridiplantae</taxon>
        <taxon>Streptophyta</taxon>
        <taxon>Embryophyta</taxon>
        <taxon>Tracheophyta</taxon>
        <taxon>Spermatophyta</taxon>
        <taxon>Magnoliopsida</taxon>
        <taxon>Liliopsida</taxon>
        <taxon>Poales</taxon>
        <taxon>Poaceae</taxon>
        <taxon>BOP clade</taxon>
        <taxon>Oryzoideae</taxon>
        <taxon>Oryzeae</taxon>
        <taxon>Oryzinae</taxon>
        <taxon>Oryza</taxon>
    </lineage>
</organism>
<dbReference type="SUPFAM" id="SSF50965">
    <property type="entry name" value="Galactose oxidase, central domain"/>
    <property type="match status" value="1"/>
</dbReference>
<dbReference type="PANTHER" id="PTHR31672">
    <property type="entry name" value="BNACNNG10540D PROTEIN"/>
    <property type="match status" value="1"/>
</dbReference>
<dbReference type="Proteomes" id="UP000026962">
    <property type="component" value="Chromosome 9"/>
</dbReference>
<keyword evidence="1" id="KW-0812">Transmembrane</keyword>
<dbReference type="AlphaFoldDB" id="A0A0E0M1V6"/>
<dbReference type="OMA" id="GICKWIR"/>
<dbReference type="NCBIfam" id="TIGR01640">
    <property type="entry name" value="F_box_assoc_1"/>
    <property type="match status" value="1"/>
</dbReference>
<protein>
    <recommendedName>
        <fullName evidence="2">F-box associated beta-propeller type 3 domain-containing protein</fullName>
    </recommendedName>
</protein>
<dbReference type="eggNOG" id="ENOG502SUKR">
    <property type="taxonomic scope" value="Eukaryota"/>
</dbReference>
<accession>A0A0E0M1V6</accession>
<dbReference type="InterPro" id="IPR050796">
    <property type="entry name" value="SCF_F-box_component"/>
</dbReference>
<name>A0A0E0M1V6_ORYPU</name>
<feature type="domain" description="F-box associated beta-propeller type 3" evidence="2">
    <location>
        <begin position="284"/>
        <end position="390"/>
    </location>
</feature>
<dbReference type="STRING" id="4537.A0A0E0M1V6"/>
<evidence type="ECO:0000259" key="2">
    <source>
        <dbReference type="Pfam" id="PF08268"/>
    </source>
</evidence>
<evidence type="ECO:0000313" key="4">
    <source>
        <dbReference type="Proteomes" id="UP000026962"/>
    </source>
</evidence>
<dbReference type="EnsemblPlants" id="OPUNC09G10690.2">
    <property type="protein sequence ID" value="OPUNC09G10690.2"/>
    <property type="gene ID" value="OPUNC09G10690"/>
</dbReference>
<dbReference type="Pfam" id="PF08268">
    <property type="entry name" value="FBA_3"/>
    <property type="match status" value="1"/>
</dbReference>
<proteinExistence type="predicted"/>
<keyword evidence="1" id="KW-1133">Transmembrane helix</keyword>
<dbReference type="PANTHER" id="PTHR31672:SF13">
    <property type="entry name" value="F-BOX PROTEIN CPR30-LIKE"/>
    <property type="match status" value="1"/>
</dbReference>
<sequence length="534" mass="60768">MNHEMMMYNPSTRQIVFLPKVNGNLCTGTRARFGFDSHSNKYKFEVLTLGTNAWRQTEDPPYPIDALTPVHVKGAIYWIVFSSLCPDPPNAFLRLCLIDEKFSLFPCPPSNVNETLALEIWNCSGGQTPEWTRRCVIQITPDVVMKYPVERPPLIVFVKKCCCWHSKRSTVSGVLVMAMIKRCSDIQVSSTRPRKAMRIAINSWSRILLRYIPEDVMFTSLCKAWHAMISSSRFVNAHLECSKQRPSMLMILGSFEMQKNGENIAFLMNLYKYQDPNIMHMQDFPRGICKWIRSVHCDGLLLISTRGRKHKMMICNPLTRDIVSLPEGSRNLCGGMGLGFGFDPHSNKYKVCKFEVLTLGTDAWRQTQDPPYPTDRLTPVHVKGAIYWTLEAGTGDLDLQCWQNPEWTRCCTIQIPPDLVMEHFVEIPPLVVFHGRRLLLASNKVYLYDIQTCKLEKIASTFEDFTCYDPTNGAYQTFLKKAVMDLHLFNYADSLVAVTASAAALVTALLAVATLMSWKPATLKVQTVRYTVLS</sequence>
<dbReference type="InterPro" id="IPR013187">
    <property type="entry name" value="F-box-assoc_dom_typ3"/>
</dbReference>
<dbReference type="HOGENOM" id="CLU_511312_0_0_1"/>
<evidence type="ECO:0000313" key="3">
    <source>
        <dbReference type="EnsemblPlants" id="OPUNC09G10690.2"/>
    </source>
</evidence>
<keyword evidence="1" id="KW-0472">Membrane</keyword>
<evidence type="ECO:0000256" key="1">
    <source>
        <dbReference type="SAM" id="Phobius"/>
    </source>
</evidence>
<dbReference type="InterPro" id="IPR017451">
    <property type="entry name" value="F-box-assoc_interact_dom"/>
</dbReference>
<dbReference type="Gramene" id="OPUNC09G10690.2">
    <property type="protein sequence ID" value="OPUNC09G10690.2"/>
    <property type="gene ID" value="OPUNC09G10690"/>
</dbReference>